<dbReference type="PANTHER" id="PTHR13794">
    <property type="entry name" value="ENOLASE SUPERFAMILY, MANDELATE RACEMASE"/>
    <property type="match status" value="1"/>
</dbReference>
<dbReference type="CDD" id="cd03316">
    <property type="entry name" value="MR_like"/>
    <property type="match status" value="1"/>
</dbReference>
<evidence type="ECO:0000256" key="1">
    <source>
        <dbReference type="ARBA" id="ARBA00001946"/>
    </source>
</evidence>
<dbReference type="SMART" id="SM00922">
    <property type="entry name" value="MR_MLE"/>
    <property type="match status" value="1"/>
</dbReference>
<accession>A0ABW3XU97</accession>
<evidence type="ECO:0000256" key="2">
    <source>
        <dbReference type="ARBA" id="ARBA00022723"/>
    </source>
</evidence>
<dbReference type="Gene3D" id="3.30.390.10">
    <property type="entry name" value="Enolase-like, N-terminal domain"/>
    <property type="match status" value="1"/>
</dbReference>
<dbReference type="SUPFAM" id="SSF54826">
    <property type="entry name" value="Enolase N-terminal domain-like"/>
    <property type="match status" value="1"/>
</dbReference>
<name>A0ABW3XU97_9ACTN</name>
<keyword evidence="2" id="KW-0479">Metal-binding</keyword>
<sequence>MKITGYRSLNTVYDWGRITGDVNGVQLSHATPVPVLIIETDTGIEGIGLGSHADIARVFPAVEGDDPRSVVALYDRMLDWVFKAGHSGSTFGTIGAVDMALWDIKAKAADEPLWRTLGARERFVPGYASGLDYGLTDDELANLYGRFADRGFKAGKLKGGRDLDRDLPRLEIMRDILSRNSRRPALMFDANESWNHAQAARYVAAIEQRMDLTWVEEPLRRWDAAGMAALRGKVRAGIASGENLTGLEQYRPLLDANAVDIVQVGNVWGITHFLRVATLAHAHDLPVSPVAYNANPVAHAAAAVPNHLAFEVQDLHFPVGLDVDQQFDDGGIVLGDRPGIGIVVDESQMSPAGAATLRPAATGPHIRPERAALRLVAEPDVMDAPTHRGGRPS</sequence>
<protein>
    <submittedName>
        <fullName evidence="5">Mandelate racemase/muconate lactonizing enzyme family protein</fullName>
    </submittedName>
</protein>
<dbReference type="SFLD" id="SFLDS00001">
    <property type="entry name" value="Enolase"/>
    <property type="match status" value="1"/>
</dbReference>
<reference evidence="6" key="1">
    <citation type="journal article" date="2019" name="Int. J. Syst. Evol. Microbiol.">
        <title>The Global Catalogue of Microorganisms (GCM) 10K type strain sequencing project: providing services to taxonomists for standard genome sequencing and annotation.</title>
        <authorList>
            <consortium name="The Broad Institute Genomics Platform"/>
            <consortium name="The Broad Institute Genome Sequencing Center for Infectious Disease"/>
            <person name="Wu L."/>
            <person name="Ma J."/>
        </authorList>
    </citation>
    <scope>NUCLEOTIDE SEQUENCE [LARGE SCALE GENOMIC DNA]</scope>
    <source>
        <strain evidence="6">CGMCC 4.7020</strain>
    </source>
</reference>
<dbReference type="InterPro" id="IPR029065">
    <property type="entry name" value="Enolase_C-like"/>
</dbReference>
<keyword evidence="6" id="KW-1185">Reference proteome</keyword>
<evidence type="ECO:0000313" key="5">
    <source>
        <dbReference type="EMBL" id="MFD1312616.1"/>
    </source>
</evidence>
<feature type="domain" description="Mandelate racemase/muconate lactonizing enzyme C-terminal" evidence="4">
    <location>
        <begin position="137"/>
        <end position="237"/>
    </location>
</feature>
<proteinExistence type="predicted"/>
<dbReference type="Pfam" id="PF02746">
    <property type="entry name" value="MR_MLE_N"/>
    <property type="match status" value="1"/>
</dbReference>
<dbReference type="InterPro" id="IPR029017">
    <property type="entry name" value="Enolase-like_N"/>
</dbReference>
<dbReference type="InterPro" id="IPR036849">
    <property type="entry name" value="Enolase-like_C_sf"/>
</dbReference>
<dbReference type="SUPFAM" id="SSF51604">
    <property type="entry name" value="Enolase C-terminal domain-like"/>
    <property type="match status" value="1"/>
</dbReference>
<dbReference type="RefSeq" id="WP_381242817.1">
    <property type="nucleotide sequence ID" value="NZ_JBHSKH010000137.1"/>
</dbReference>
<dbReference type="InterPro" id="IPR046945">
    <property type="entry name" value="RHMD-like"/>
</dbReference>
<dbReference type="Gene3D" id="3.20.20.120">
    <property type="entry name" value="Enolase-like C-terminal domain"/>
    <property type="match status" value="1"/>
</dbReference>
<organism evidence="5 6">
    <name type="scientific">Streptomyces kaempferi</name>
    <dbReference type="NCBI Taxonomy" id="333725"/>
    <lineage>
        <taxon>Bacteria</taxon>
        <taxon>Bacillati</taxon>
        <taxon>Actinomycetota</taxon>
        <taxon>Actinomycetes</taxon>
        <taxon>Kitasatosporales</taxon>
        <taxon>Streptomycetaceae</taxon>
        <taxon>Streptomyces</taxon>
    </lineage>
</organism>
<evidence type="ECO:0000256" key="3">
    <source>
        <dbReference type="ARBA" id="ARBA00022842"/>
    </source>
</evidence>
<dbReference type="Proteomes" id="UP001597058">
    <property type="component" value="Unassembled WGS sequence"/>
</dbReference>
<gene>
    <name evidence="5" type="ORF">ACFQ5X_43450</name>
</gene>
<comment type="caution">
    <text evidence="5">The sequence shown here is derived from an EMBL/GenBank/DDBJ whole genome shotgun (WGS) entry which is preliminary data.</text>
</comment>
<comment type="cofactor">
    <cofactor evidence="1">
        <name>Mg(2+)</name>
        <dbReference type="ChEBI" id="CHEBI:18420"/>
    </cofactor>
</comment>
<dbReference type="PANTHER" id="PTHR13794:SF58">
    <property type="entry name" value="MITOCHONDRIAL ENOLASE SUPERFAMILY MEMBER 1"/>
    <property type="match status" value="1"/>
</dbReference>
<dbReference type="EMBL" id="JBHTMM010000128">
    <property type="protein sequence ID" value="MFD1312616.1"/>
    <property type="molecule type" value="Genomic_DNA"/>
</dbReference>
<evidence type="ECO:0000259" key="4">
    <source>
        <dbReference type="SMART" id="SM00922"/>
    </source>
</evidence>
<keyword evidence="3" id="KW-0460">Magnesium</keyword>
<dbReference type="InterPro" id="IPR013341">
    <property type="entry name" value="Mandelate_racemase_N_dom"/>
</dbReference>
<dbReference type="Pfam" id="PF13378">
    <property type="entry name" value="MR_MLE_C"/>
    <property type="match status" value="1"/>
</dbReference>
<dbReference type="InterPro" id="IPR013342">
    <property type="entry name" value="Mandelate_racemase_C"/>
</dbReference>
<evidence type="ECO:0000313" key="6">
    <source>
        <dbReference type="Proteomes" id="UP001597058"/>
    </source>
</evidence>